<dbReference type="Proteomes" id="UP000291088">
    <property type="component" value="Unassembled WGS sequence"/>
</dbReference>
<protein>
    <submittedName>
        <fullName evidence="3">TIGR03618 family F420-dependent PPOX class oxidoreductase</fullName>
    </submittedName>
</protein>
<keyword evidence="4" id="KW-1185">Reference proteome</keyword>
<dbReference type="GO" id="GO:0005829">
    <property type="term" value="C:cytosol"/>
    <property type="evidence" value="ECO:0007669"/>
    <property type="project" value="TreeGrafter"/>
</dbReference>
<evidence type="ECO:0000259" key="2">
    <source>
        <dbReference type="Pfam" id="PF01243"/>
    </source>
</evidence>
<comment type="caution">
    <text evidence="3">The sequence shown here is derived from an EMBL/GenBank/DDBJ whole genome shotgun (WGS) entry which is preliminary data.</text>
</comment>
<dbReference type="EMBL" id="SDVB01000233">
    <property type="protein sequence ID" value="RYC12703.1"/>
    <property type="molecule type" value="Genomic_DNA"/>
</dbReference>
<feature type="non-terminal residue" evidence="3">
    <location>
        <position position="86"/>
    </location>
</feature>
<accession>A0A4Q2T433</accession>
<evidence type="ECO:0000313" key="3">
    <source>
        <dbReference type="EMBL" id="RYC12703.1"/>
    </source>
</evidence>
<dbReference type="InterPro" id="IPR011576">
    <property type="entry name" value="Pyridox_Oxase_N"/>
</dbReference>
<proteinExistence type="predicted"/>
<dbReference type="PANTHER" id="PTHR35176">
    <property type="entry name" value="HEME OXYGENASE HI_0854-RELATED"/>
    <property type="match status" value="1"/>
</dbReference>
<feature type="domain" description="Pyridoxamine 5'-phosphate oxidase N-terminal" evidence="2">
    <location>
        <begin position="3"/>
        <end position="83"/>
    </location>
</feature>
<dbReference type="Gene3D" id="2.30.110.10">
    <property type="entry name" value="Electron Transport, Fmn-binding Protein, Chain A"/>
    <property type="match status" value="1"/>
</dbReference>
<dbReference type="GO" id="GO:0016627">
    <property type="term" value="F:oxidoreductase activity, acting on the CH-CH group of donors"/>
    <property type="evidence" value="ECO:0007669"/>
    <property type="project" value="TreeGrafter"/>
</dbReference>
<dbReference type="SUPFAM" id="SSF50475">
    <property type="entry name" value="FMN-binding split barrel"/>
    <property type="match status" value="1"/>
</dbReference>
<name>A0A4Q2T433_9HYPH</name>
<dbReference type="NCBIfam" id="TIGR03618">
    <property type="entry name" value="Rv1155_F420"/>
    <property type="match status" value="1"/>
</dbReference>
<dbReference type="InterPro" id="IPR052019">
    <property type="entry name" value="F420H2_bilvrd_red/Heme_oxyg"/>
</dbReference>
<feature type="non-terminal residue" evidence="3">
    <location>
        <position position="1"/>
    </location>
</feature>
<dbReference type="RefSeq" id="WP_129332031.1">
    <property type="nucleotide sequence ID" value="NZ_SDVB01000233.1"/>
</dbReference>
<reference evidence="3 4" key="1">
    <citation type="submission" date="2019-01" db="EMBL/GenBank/DDBJ databases">
        <authorList>
            <person name="Deng T."/>
        </authorList>
    </citation>
    <scope>NUCLEOTIDE SEQUENCE [LARGE SCALE GENOMIC DNA]</scope>
    <source>
        <strain evidence="3 4">F8825</strain>
    </source>
</reference>
<dbReference type="PANTHER" id="PTHR35176:SF2">
    <property type="entry name" value="F420H(2)-DEPENDENT REDUCTASE RV1155"/>
    <property type="match status" value="1"/>
</dbReference>
<dbReference type="OrthoDB" id="1094370at2"/>
<dbReference type="AlphaFoldDB" id="A0A4Q2T433"/>
<dbReference type="InterPro" id="IPR019920">
    <property type="entry name" value="F420-binding_dom_put"/>
</dbReference>
<dbReference type="GO" id="GO:0070967">
    <property type="term" value="F:coenzyme F420 binding"/>
    <property type="evidence" value="ECO:0007669"/>
    <property type="project" value="TreeGrafter"/>
</dbReference>
<organism evidence="3 4">
    <name type="scientific">Ciceribacter ferrooxidans</name>
    <dbReference type="NCBI Taxonomy" id="2509717"/>
    <lineage>
        <taxon>Bacteria</taxon>
        <taxon>Pseudomonadati</taxon>
        <taxon>Pseudomonadota</taxon>
        <taxon>Alphaproteobacteria</taxon>
        <taxon>Hyphomicrobiales</taxon>
        <taxon>Rhizobiaceae</taxon>
        <taxon>Ciceribacter</taxon>
    </lineage>
</organism>
<dbReference type="InterPro" id="IPR012349">
    <property type="entry name" value="Split_barrel_FMN-bd"/>
</dbReference>
<keyword evidence="1" id="KW-0560">Oxidoreductase</keyword>
<evidence type="ECO:0000256" key="1">
    <source>
        <dbReference type="ARBA" id="ARBA00023002"/>
    </source>
</evidence>
<evidence type="ECO:0000313" key="4">
    <source>
        <dbReference type="Proteomes" id="UP000291088"/>
    </source>
</evidence>
<gene>
    <name evidence="3" type="ORF">EUU22_10895</name>
</gene>
<dbReference type="Pfam" id="PF01243">
    <property type="entry name" value="PNPOx_N"/>
    <property type="match status" value="1"/>
</dbReference>
<sequence length="86" mass="9427">QNNHRVVMSTIRADGRPQLSPVTATVDAEGRVVVSSRETAIKVKNLRRDPRIALCLLNDGFFGDWGQVEGTAEIVPMPDALDLLID</sequence>